<feature type="compositionally biased region" description="Low complexity" evidence="7">
    <location>
        <begin position="621"/>
        <end position="634"/>
    </location>
</feature>
<feature type="region of interest" description="Disordered" evidence="7">
    <location>
        <begin position="512"/>
        <end position="559"/>
    </location>
</feature>
<keyword evidence="3" id="KW-0819">tRNA processing</keyword>
<evidence type="ECO:0000256" key="7">
    <source>
        <dbReference type="SAM" id="MobiDB-lite"/>
    </source>
</evidence>
<evidence type="ECO:0000256" key="1">
    <source>
        <dbReference type="ARBA" id="ARBA00013267"/>
    </source>
</evidence>
<evidence type="ECO:0000256" key="4">
    <source>
        <dbReference type="ARBA" id="ARBA00022741"/>
    </source>
</evidence>
<evidence type="ECO:0000256" key="5">
    <source>
        <dbReference type="ARBA" id="ARBA00022840"/>
    </source>
</evidence>
<dbReference type="InterPro" id="IPR012094">
    <property type="entry name" value="tRNA_Ile_lys_synt"/>
</dbReference>
<keyword evidence="5" id="KW-0067">ATP-binding</keyword>
<dbReference type="EMBL" id="MSFM01000007">
    <property type="protein sequence ID" value="PKY03617.1"/>
    <property type="molecule type" value="Genomic_DNA"/>
</dbReference>
<dbReference type="InterPro" id="IPR014729">
    <property type="entry name" value="Rossmann-like_a/b/a_fold"/>
</dbReference>
<proteinExistence type="inferred from homology"/>
<comment type="catalytic activity">
    <reaction evidence="6">
        <text>cytidine(34) in tRNA(Ile2) + L-lysine + ATP = lysidine(34) in tRNA(Ile2) + AMP + diphosphate + H(+)</text>
        <dbReference type="Rhea" id="RHEA:43744"/>
        <dbReference type="Rhea" id="RHEA-COMP:10625"/>
        <dbReference type="Rhea" id="RHEA-COMP:10670"/>
        <dbReference type="ChEBI" id="CHEBI:15378"/>
        <dbReference type="ChEBI" id="CHEBI:30616"/>
        <dbReference type="ChEBI" id="CHEBI:32551"/>
        <dbReference type="ChEBI" id="CHEBI:33019"/>
        <dbReference type="ChEBI" id="CHEBI:82748"/>
        <dbReference type="ChEBI" id="CHEBI:83665"/>
        <dbReference type="ChEBI" id="CHEBI:456215"/>
        <dbReference type="EC" id="6.3.4.19"/>
    </reaction>
</comment>
<comment type="caution">
    <text evidence="9">The sequence shown here is derived from an EMBL/GenBank/DDBJ whole genome shotgun (WGS) entry which is preliminary data.</text>
</comment>
<feature type="compositionally biased region" description="Pro residues" evidence="7">
    <location>
        <begin position="605"/>
        <end position="620"/>
    </location>
</feature>
<dbReference type="PANTHER" id="PTHR43033:SF1">
    <property type="entry name" value="TRNA(ILE)-LYSIDINE SYNTHASE-RELATED"/>
    <property type="match status" value="1"/>
</dbReference>
<gene>
    <name evidence="9" type="ORF">P168DRAFT_304973</name>
</gene>
<dbReference type="PANTHER" id="PTHR43033">
    <property type="entry name" value="TRNA(ILE)-LYSIDINE SYNTHASE-RELATED"/>
    <property type="match status" value="1"/>
</dbReference>
<dbReference type="RefSeq" id="XP_024692211.1">
    <property type="nucleotide sequence ID" value="XM_024838884.1"/>
</dbReference>
<dbReference type="InterPro" id="IPR011063">
    <property type="entry name" value="TilS/TtcA_N"/>
</dbReference>
<dbReference type="SUPFAM" id="SSF52402">
    <property type="entry name" value="Adenine nucleotide alpha hydrolases-like"/>
    <property type="match status" value="1"/>
</dbReference>
<dbReference type="VEuPathDB" id="FungiDB:P168DRAFT_304973"/>
<reference evidence="9" key="1">
    <citation type="submission" date="2016-12" db="EMBL/GenBank/DDBJ databases">
        <title>The genomes of Aspergillus section Nigri reveals drivers in fungal speciation.</title>
        <authorList>
            <consortium name="DOE Joint Genome Institute"/>
            <person name="Vesth T.C."/>
            <person name="Nybo J."/>
            <person name="Theobald S."/>
            <person name="Brandl J."/>
            <person name="Frisvad J.C."/>
            <person name="Nielsen K.F."/>
            <person name="Lyhne E.K."/>
            <person name="Kogle M.E."/>
            <person name="Kuo A."/>
            <person name="Riley R."/>
            <person name="Clum A."/>
            <person name="Nolan M."/>
            <person name="Lipzen A."/>
            <person name="Salamov A."/>
            <person name="Henrissat B."/>
            <person name="Wiebenga A."/>
            <person name="De vries R.P."/>
            <person name="Grigoriev I.V."/>
            <person name="Mortensen U.H."/>
            <person name="Andersen M.R."/>
            <person name="Baker S.E."/>
        </authorList>
    </citation>
    <scope>NUCLEOTIDE SEQUENCE</scope>
    <source>
        <strain evidence="9">IBT 28561</strain>
    </source>
</reference>
<evidence type="ECO:0000256" key="6">
    <source>
        <dbReference type="ARBA" id="ARBA00048539"/>
    </source>
</evidence>
<dbReference type="Pfam" id="PF01171">
    <property type="entry name" value="ATP_bind_3"/>
    <property type="match status" value="1"/>
</dbReference>
<dbReference type="Proteomes" id="UP000234254">
    <property type="component" value="Unassembled WGS sequence"/>
</dbReference>
<dbReference type="OrthoDB" id="434144at2759"/>
<evidence type="ECO:0000313" key="10">
    <source>
        <dbReference type="Proteomes" id="UP000234254"/>
    </source>
</evidence>
<protein>
    <recommendedName>
        <fullName evidence="1">tRNA(Ile)-lysidine synthetase</fullName>
        <ecNumber evidence="1">6.3.4.19</ecNumber>
    </recommendedName>
</protein>
<feature type="compositionally biased region" description="Low complexity" evidence="7">
    <location>
        <begin position="572"/>
        <end position="604"/>
    </location>
</feature>
<dbReference type="CDD" id="cd01992">
    <property type="entry name" value="TilS_N"/>
    <property type="match status" value="1"/>
</dbReference>
<feature type="compositionally biased region" description="Low complexity" evidence="7">
    <location>
        <begin position="455"/>
        <end position="480"/>
    </location>
</feature>
<dbReference type="GO" id="GO:0032267">
    <property type="term" value="F:tRNA(Ile)-lysidine synthase activity"/>
    <property type="evidence" value="ECO:0007669"/>
    <property type="project" value="UniProtKB-EC"/>
</dbReference>
<dbReference type="EC" id="6.3.4.19" evidence="1"/>
<dbReference type="HAMAP" id="MF_01161">
    <property type="entry name" value="tRNA_Ile_lys_synt"/>
    <property type="match status" value="1"/>
</dbReference>
<feature type="region of interest" description="Disordered" evidence="7">
    <location>
        <begin position="452"/>
        <end position="483"/>
    </location>
</feature>
<dbReference type="Gene3D" id="3.40.50.620">
    <property type="entry name" value="HUPs"/>
    <property type="match status" value="1"/>
</dbReference>
<evidence type="ECO:0000313" key="9">
    <source>
        <dbReference type="EMBL" id="PKY03617.1"/>
    </source>
</evidence>
<feature type="domain" description="tRNA(Ile)-lysidine/2-thiocytidine synthase N-terminal" evidence="8">
    <location>
        <begin position="41"/>
        <end position="285"/>
    </location>
</feature>
<sequence>MARQSNPITASQFLNAFHRTWFDSRHTACRSRSRRLPRRLGLAISGGADSMALAYLCRQWEMGLNQPDSTVMAFVVDHRAREESSREARTVVGWLADLANTQETHKRAGLKSHILPLTWPQGGSPSEVSAFETHARRLRFQALGQACRDNGIETLLMGHHQDDNVETTLWRLCTGARGAGLAGIPPVTGIPECHGLYGMSGSGLEMGLTSRPGGLDLDSYSGSNLESDPSPRNVTISTGGISICRPLLTFPKSNLVATCEANGVPFVTDKTNFDPTLTPRNAIRSLLAENRLPRALQPPSILSLIKASQDLLRDSTRLSNRLLRECRILELNLSAGTMTVKFPSETVIDEHVHSQDERDPTQRIRQIQALSLRRITEILSPFPENHFSLRGFEKFIDRVFLSTSQTQKDKQKQAFTLGGVLFKPLLRKGNREWDNTWLVSRQPFMRHRLPTLPFDISIPSPPASSSSPDQQKKQSQNQNQESNYTPWQLWDNRYWFRFALVPEHIIPISQLDSTHSSTPLSSPPSQTGTKASSSPPPSSNTKPPQRPTTENPNSVSLTLRPLQQSDLEYLRKSTLTSPSPSPSTSTSTSSPTSPTSPPKTTSTPPNQPPTKTPTKTPPTTTPTDQSSTSSPATPLLKHDSRFLF</sequence>
<feature type="compositionally biased region" description="Polar residues" evidence="7">
    <location>
        <begin position="547"/>
        <end position="559"/>
    </location>
</feature>
<accession>A0A2I1D169</accession>
<dbReference type="GO" id="GO:0016787">
    <property type="term" value="F:hydrolase activity"/>
    <property type="evidence" value="ECO:0007669"/>
    <property type="project" value="UniProtKB-KW"/>
</dbReference>
<dbReference type="InterPro" id="IPR012795">
    <property type="entry name" value="tRNA_Ile_lys_synt_N"/>
</dbReference>
<dbReference type="GO" id="GO:0005524">
    <property type="term" value="F:ATP binding"/>
    <property type="evidence" value="ECO:0007669"/>
    <property type="project" value="UniProtKB-KW"/>
</dbReference>
<evidence type="ECO:0000259" key="8">
    <source>
        <dbReference type="Pfam" id="PF01171"/>
    </source>
</evidence>
<dbReference type="GO" id="GO:0008033">
    <property type="term" value="P:tRNA processing"/>
    <property type="evidence" value="ECO:0007669"/>
    <property type="project" value="UniProtKB-KW"/>
</dbReference>
<keyword evidence="10" id="KW-1185">Reference proteome</keyword>
<evidence type="ECO:0000256" key="2">
    <source>
        <dbReference type="ARBA" id="ARBA00022598"/>
    </source>
</evidence>
<keyword evidence="2" id="KW-0436">Ligase</keyword>
<feature type="compositionally biased region" description="Low complexity" evidence="7">
    <location>
        <begin position="513"/>
        <end position="527"/>
    </location>
</feature>
<dbReference type="GeneID" id="36546408"/>
<name>A0A2I1D169_ASPC2</name>
<evidence type="ECO:0000256" key="3">
    <source>
        <dbReference type="ARBA" id="ARBA00022694"/>
    </source>
</evidence>
<keyword evidence="4" id="KW-0547">Nucleotide-binding</keyword>
<dbReference type="AlphaFoldDB" id="A0A2I1D169"/>
<feature type="region of interest" description="Disordered" evidence="7">
    <location>
        <begin position="572"/>
        <end position="644"/>
    </location>
</feature>
<organism evidence="9 10">
    <name type="scientific">Aspergillus campestris (strain IBT 28561)</name>
    <dbReference type="NCBI Taxonomy" id="1392248"/>
    <lineage>
        <taxon>Eukaryota</taxon>
        <taxon>Fungi</taxon>
        <taxon>Dikarya</taxon>
        <taxon>Ascomycota</taxon>
        <taxon>Pezizomycotina</taxon>
        <taxon>Eurotiomycetes</taxon>
        <taxon>Eurotiomycetidae</taxon>
        <taxon>Eurotiales</taxon>
        <taxon>Aspergillaceae</taxon>
        <taxon>Aspergillus</taxon>
        <taxon>Aspergillus subgen. Circumdati</taxon>
    </lineage>
</organism>